<feature type="domain" description="Polysaccharide pyruvyl transferase" evidence="1">
    <location>
        <begin position="41"/>
        <end position="96"/>
    </location>
</feature>
<sequence length="124" mass="14333">MTFERVRGLVSVVIPCFCAFFFDFTPFKANGKRELYAYRTDGESAQKVKPDNNLDISRRGLHCNNLEEWLRIIAHFEVISTDRAHVMIAGVMLGKQIYYTPTNYHKLPGIAEFLIKEFNVSEKP</sequence>
<proteinExistence type="predicted"/>
<dbReference type="RefSeq" id="WP_114352931.1">
    <property type="nucleotide sequence ID" value="NZ_QPJJ01000007.1"/>
</dbReference>
<reference evidence="2 3" key="1">
    <citation type="submission" date="2018-07" db="EMBL/GenBank/DDBJ databases">
        <title>Genomic Encyclopedia of Type Strains, Phase IV (KMG-IV): sequencing the most valuable type-strain genomes for metagenomic binning, comparative biology and taxonomic classification.</title>
        <authorList>
            <person name="Goeker M."/>
        </authorList>
    </citation>
    <scope>NUCLEOTIDE SEQUENCE [LARGE SCALE GENOMIC DNA]</scope>
    <source>
        <strain evidence="2 3">DSM 27696</strain>
    </source>
</reference>
<evidence type="ECO:0000313" key="3">
    <source>
        <dbReference type="Proteomes" id="UP000252585"/>
    </source>
</evidence>
<keyword evidence="2" id="KW-0808">Transferase</keyword>
<accession>A0A368XNY6</accession>
<dbReference type="OrthoDB" id="9807674at2"/>
<dbReference type="EMBL" id="QPJJ01000007">
    <property type="protein sequence ID" value="RCW69710.1"/>
    <property type="molecule type" value="Genomic_DNA"/>
</dbReference>
<keyword evidence="3" id="KW-1185">Reference proteome</keyword>
<gene>
    <name evidence="2" type="ORF">DFR57_10798</name>
</gene>
<dbReference type="Proteomes" id="UP000252585">
    <property type="component" value="Unassembled WGS sequence"/>
</dbReference>
<protein>
    <submittedName>
        <fullName evidence="2">Polysaccharide pyruvyl transferase</fullName>
    </submittedName>
</protein>
<evidence type="ECO:0000259" key="1">
    <source>
        <dbReference type="Pfam" id="PF04230"/>
    </source>
</evidence>
<dbReference type="GO" id="GO:0016740">
    <property type="term" value="F:transferase activity"/>
    <property type="evidence" value="ECO:0007669"/>
    <property type="project" value="UniProtKB-KW"/>
</dbReference>
<dbReference type="Pfam" id="PF04230">
    <property type="entry name" value="PS_pyruv_trans"/>
    <property type="match status" value="1"/>
</dbReference>
<comment type="caution">
    <text evidence="2">The sequence shown here is derived from an EMBL/GenBank/DDBJ whole genome shotgun (WGS) entry which is preliminary data.</text>
</comment>
<dbReference type="AlphaFoldDB" id="A0A368XNY6"/>
<name>A0A368XNY6_9BACI</name>
<organism evidence="2 3">
    <name type="scientific">Saliterribacillus persicus</name>
    <dbReference type="NCBI Taxonomy" id="930114"/>
    <lineage>
        <taxon>Bacteria</taxon>
        <taxon>Bacillati</taxon>
        <taxon>Bacillota</taxon>
        <taxon>Bacilli</taxon>
        <taxon>Bacillales</taxon>
        <taxon>Bacillaceae</taxon>
        <taxon>Saliterribacillus</taxon>
    </lineage>
</organism>
<dbReference type="InterPro" id="IPR007345">
    <property type="entry name" value="Polysacch_pyruvyl_Trfase"/>
</dbReference>
<evidence type="ECO:0000313" key="2">
    <source>
        <dbReference type="EMBL" id="RCW69710.1"/>
    </source>
</evidence>